<accession>A0A4V4HF21</accession>
<sequence length="133" mass="14498">MNGWVSGRNWVLFGLGGMRYDGCDVVVEMSSSYLSVMTSTGSSTTPNARVSEYKPVCPFGYAPETSKGTGKVEDEDKEEEGDEDDCSGFLPKLIEVNYVREKGATRTQFVLEIRGSRAAKCSIIRGINTAFSS</sequence>
<proteinExistence type="predicted"/>
<dbReference type="EMBL" id="ML179253">
    <property type="protein sequence ID" value="THU93285.1"/>
    <property type="molecule type" value="Genomic_DNA"/>
</dbReference>
<reference evidence="2 3" key="1">
    <citation type="journal article" date="2019" name="Nat. Ecol. Evol.">
        <title>Megaphylogeny resolves global patterns of mushroom evolution.</title>
        <authorList>
            <person name="Varga T."/>
            <person name="Krizsan K."/>
            <person name="Foldi C."/>
            <person name="Dima B."/>
            <person name="Sanchez-Garcia M."/>
            <person name="Sanchez-Ramirez S."/>
            <person name="Szollosi G.J."/>
            <person name="Szarkandi J.G."/>
            <person name="Papp V."/>
            <person name="Albert L."/>
            <person name="Andreopoulos W."/>
            <person name="Angelini C."/>
            <person name="Antonin V."/>
            <person name="Barry K.W."/>
            <person name="Bougher N.L."/>
            <person name="Buchanan P."/>
            <person name="Buyck B."/>
            <person name="Bense V."/>
            <person name="Catcheside P."/>
            <person name="Chovatia M."/>
            <person name="Cooper J."/>
            <person name="Damon W."/>
            <person name="Desjardin D."/>
            <person name="Finy P."/>
            <person name="Geml J."/>
            <person name="Haridas S."/>
            <person name="Hughes K."/>
            <person name="Justo A."/>
            <person name="Karasinski D."/>
            <person name="Kautmanova I."/>
            <person name="Kiss B."/>
            <person name="Kocsube S."/>
            <person name="Kotiranta H."/>
            <person name="LaButti K.M."/>
            <person name="Lechner B.E."/>
            <person name="Liimatainen K."/>
            <person name="Lipzen A."/>
            <person name="Lukacs Z."/>
            <person name="Mihaltcheva S."/>
            <person name="Morgado L.N."/>
            <person name="Niskanen T."/>
            <person name="Noordeloos M.E."/>
            <person name="Ohm R.A."/>
            <person name="Ortiz-Santana B."/>
            <person name="Ovrebo C."/>
            <person name="Racz N."/>
            <person name="Riley R."/>
            <person name="Savchenko A."/>
            <person name="Shiryaev A."/>
            <person name="Soop K."/>
            <person name="Spirin V."/>
            <person name="Szebenyi C."/>
            <person name="Tomsovsky M."/>
            <person name="Tulloss R.E."/>
            <person name="Uehling J."/>
            <person name="Grigoriev I.V."/>
            <person name="Vagvolgyi C."/>
            <person name="Papp T."/>
            <person name="Martin F.M."/>
            <person name="Miettinen O."/>
            <person name="Hibbett D.S."/>
            <person name="Nagy L.G."/>
        </authorList>
    </citation>
    <scope>NUCLEOTIDE SEQUENCE [LARGE SCALE GENOMIC DNA]</scope>
    <source>
        <strain evidence="2 3">CBS 962.96</strain>
    </source>
</reference>
<gene>
    <name evidence="2" type="ORF">K435DRAFT_799855</name>
</gene>
<feature type="compositionally biased region" description="Acidic residues" evidence="1">
    <location>
        <begin position="73"/>
        <end position="85"/>
    </location>
</feature>
<evidence type="ECO:0000313" key="3">
    <source>
        <dbReference type="Proteomes" id="UP000297245"/>
    </source>
</evidence>
<evidence type="ECO:0000256" key="1">
    <source>
        <dbReference type="SAM" id="MobiDB-lite"/>
    </source>
</evidence>
<organism evidence="2 3">
    <name type="scientific">Dendrothele bispora (strain CBS 962.96)</name>
    <dbReference type="NCBI Taxonomy" id="1314807"/>
    <lineage>
        <taxon>Eukaryota</taxon>
        <taxon>Fungi</taxon>
        <taxon>Dikarya</taxon>
        <taxon>Basidiomycota</taxon>
        <taxon>Agaricomycotina</taxon>
        <taxon>Agaricomycetes</taxon>
        <taxon>Agaricomycetidae</taxon>
        <taxon>Agaricales</taxon>
        <taxon>Agaricales incertae sedis</taxon>
        <taxon>Dendrothele</taxon>
    </lineage>
</organism>
<keyword evidence="3" id="KW-1185">Reference proteome</keyword>
<dbReference type="Proteomes" id="UP000297245">
    <property type="component" value="Unassembled WGS sequence"/>
</dbReference>
<protein>
    <submittedName>
        <fullName evidence="2">Uncharacterized protein</fullName>
    </submittedName>
</protein>
<evidence type="ECO:0000313" key="2">
    <source>
        <dbReference type="EMBL" id="THU93285.1"/>
    </source>
</evidence>
<name>A0A4V4HF21_DENBC</name>
<dbReference type="AlphaFoldDB" id="A0A4V4HF21"/>
<feature type="region of interest" description="Disordered" evidence="1">
    <location>
        <begin position="61"/>
        <end position="85"/>
    </location>
</feature>